<reference evidence="2" key="3">
    <citation type="submission" date="2019-03" db="EMBL/GenBank/DDBJ databases">
        <authorList>
            <person name="Whitman W."/>
            <person name="Huntemann M."/>
            <person name="Clum A."/>
            <person name="Pillay M."/>
            <person name="Palaniappan K."/>
            <person name="Varghese N."/>
            <person name="Mikhailova N."/>
            <person name="Stamatis D."/>
            <person name="Reddy T."/>
            <person name="Daum C."/>
            <person name="Shapiro N."/>
            <person name="Ivanova N."/>
            <person name="Kyrpides N."/>
            <person name="Woyke T."/>
        </authorList>
    </citation>
    <scope>NUCLEOTIDE SEQUENCE</scope>
    <source>
        <strain evidence="2">P5626</strain>
    </source>
</reference>
<dbReference type="SUPFAM" id="SSF56281">
    <property type="entry name" value="Metallo-hydrolase/oxidoreductase"/>
    <property type="match status" value="1"/>
</dbReference>
<organism evidence="3 5">
    <name type="scientific">Flavobacterium circumlabens</name>
    <dbReference type="NCBI Taxonomy" id="2133765"/>
    <lineage>
        <taxon>Bacteria</taxon>
        <taxon>Pseudomonadati</taxon>
        <taxon>Bacteroidota</taxon>
        <taxon>Flavobacteriia</taxon>
        <taxon>Flavobacteriales</taxon>
        <taxon>Flavobacteriaceae</taxon>
        <taxon>Flavobacterium</taxon>
    </lineage>
</organism>
<feature type="domain" description="Metallo-beta-lactamase" evidence="1">
    <location>
        <begin position="34"/>
        <end position="108"/>
    </location>
</feature>
<dbReference type="Gene3D" id="3.60.15.10">
    <property type="entry name" value="Ribonuclease Z/Hydroxyacylglutathione hydrolase-like"/>
    <property type="match status" value="1"/>
</dbReference>
<sequence length="354" mass="39985">MISNSYEITIKFFDAGGGDAIWIRYLGNDNLWHNILIDGGYVKSYDTIFKPVLSSISEVGECVDLWVITHIDLDHIGAVIGFTRDTSIVDKEKLVKLFWFNHAGFKISDTNGRIGYRQGIGLRTYLESINKLPIEQITDKTGVKDFYGLQITILSPTADKIAAADRDWIEREKKKPVRMSNSKGDHHKKIEDFDEQKFEENVDLANGSSIAFLLKFKDITGLFLADGHPTDAVNALKRLSYSERHPLSLNFVKVSHHGSKNNTSPELLGLINTGVYVFSANGITNKHPDKETLARILKHHAVIGKPLKLVFASNTTEIMSLFNVDEKPEQRYNFTQSFIEDHIQTTLKYLPINS</sequence>
<dbReference type="OrthoDB" id="418728at2"/>
<dbReference type="Proteomes" id="UP000298340">
    <property type="component" value="Unassembled WGS sequence"/>
</dbReference>
<dbReference type="AlphaFoldDB" id="A0A4Y7UBY4"/>
<gene>
    <name evidence="3" type="ORF">D0809_13680</name>
    <name evidence="2" type="ORF">EV142_104290</name>
</gene>
<evidence type="ECO:0000313" key="5">
    <source>
        <dbReference type="Proteomes" id="UP000298340"/>
    </source>
</evidence>
<dbReference type="EMBL" id="QWDN01000004">
    <property type="protein sequence ID" value="TEB43935.1"/>
    <property type="molecule type" value="Genomic_DNA"/>
</dbReference>
<keyword evidence="4" id="KW-1185">Reference proteome</keyword>
<reference evidence="3 5" key="2">
    <citation type="journal article" date="2018" name="Syst. Appl. Microbiol.">
        <title>Flavobacterium circumlabens sp. nov. and Flavobacterium cupreum sp. nov., two psychrotrophic species isolated from Antarctic environmental samples.</title>
        <authorList>
            <person name="Kralova S."/>
            <person name="Busse H.J."/>
            <person name="Svec P."/>
            <person name="Maslanova I."/>
            <person name="Stankova E."/>
            <person name="Bartak M."/>
            <person name="Sedlacek I."/>
        </authorList>
    </citation>
    <scope>NUCLEOTIDE SEQUENCE [LARGE SCALE GENOMIC DNA]</scope>
    <source>
        <strain evidence="3 5">CCM 8828</strain>
    </source>
</reference>
<keyword evidence="2" id="KW-0378">Hydrolase</keyword>
<proteinExistence type="predicted"/>
<dbReference type="PANTHER" id="PTHR30619:SF1">
    <property type="entry name" value="RECOMBINATION PROTEIN 2"/>
    <property type="match status" value="1"/>
</dbReference>
<dbReference type="PANTHER" id="PTHR30619">
    <property type="entry name" value="DNA INTERNALIZATION/COMPETENCE PROTEIN COMEC/REC2"/>
    <property type="match status" value="1"/>
</dbReference>
<dbReference type="Pfam" id="PF00753">
    <property type="entry name" value="Lactamase_B"/>
    <property type="match status" value="1"/>
</dbReference>
<dbReference type="GO" id="GO:0016787">
    <property type="term" value="F:hydrolase activity"/>
    <property type="evidence" value="ECO:0007669"/>
    <property type="project" value="UniProtKB-KW"/>
</dbReference>
<dbReference type="InterPro" id="IPR052159">
    <property type="entry name" value="Competence_DNA_uptake"/>
</dbReference>
<protein>
    <submittedName>
        <fullName evidence="2">Beta-lactamase superfamily II metal-dependent hydrolase</fullName>
    </submittedName>
</protein>
<dbReference type="InterPro" id="IPR036866">
    <property type="entry name" value="RibonucZ/Hydroxyglut_hydro"/>
</dbReference>
<evidence type="ECO:0000313" key="4">
    <source>
        <dbReference type="Proteomes" id="UP000295270"/>
    </source>
</evidence>
<dbReference type="InterPro" id="IPR001279">
    <property type="entry name" value="Metallo-B-lactamas"/>
</dbReference>
<dbReference type="RefSeq" id="WP_132036184.1">
    <property type="nucleotide sequence ID" value="NZ_QWDN01000004.1"/>
</dbReference>
<evidence type="ECO:0000313" key="3">
    <source>
        <dbReference type="EMBL" id="TEB43935.1"/>
    </source>
</evidence>
<reference evidence="2 4" key="1">
    <citation type="journal article" date="2015" name="Stand. Genomic Sci.">
        <title>Genomic Encyclopedia of Bacterial and Archaeal Type Strains, Phase III: the genomes of soil and plant-associated and newly described type strains.</title>
        <authorList>
            <person name="Whitman W.B."/>
            <person name="Woyke T."/>
            <person name="Klenk H.P."/>
            <person name="Zhou Y."/>
            <person name="Lilburn T.G."/>
            <person name="Beck B.J."/>
            <person name="De Vos P."/>
            <person name="Vandamme P."/>
            <person name="Eisen J.A."/>
            <person name="Garrity G."/>
            <person name="Hugenholtz P."/>
            <person name="Kyrpides N.C."/>
        </authorList>
    </citation>
    <scope>NUCLEOTIDE SEQUENCE [LARGE SCALE GENOMIC DNA]</scope>
    <source>
        <strain evidence="2 4">P5626</strain>
    </source>
</reference>
<dbReference type="Proteomes" id="UP000295270">
    <property type="component" value="Unassembled WGS sequence"/>
</dbReference>
<evidence type="ECO:0000259" key="1">
    <source>
        <dbReference type="Pfam" id="PF00753"/>
    </source>
</evidence>
<name>A0A4Y7UBY4_9FLAO</name>
<dbReference type="EMBL" id="SLWA01000004">
    <property type="protein sequence ID" value="TCN57629.1"/>
    <property type="molecule type" value="Genomic_DNA"/>
</dbReference>
<comment type="caution">
    <text evidence="3">The sequence shown here is derived from an EMBL/GenBank/DDBJ whole genome shotgun (WGS) entry which is preliminary data.</text>
</comment>
<accession>A0A4Y7UBY4</accession>
<evidence type="ECO:0000313" key="2">
    <source>
        <dbReference type="EMBL" id="TCN57629.1"/>
    </source>
</evidence>